<reference evidence="1 2" key="1">
    <citation type="submission" date="2020-08" db="EMBL/GenBank/DDBJ databases">
        <title>Genomic Encyclopedia of Type Strains, Phase IV (KMG-V): Genome sequencing to study the core and pangenomes of soil and plant-associated prokaryotes.</title>
        <authorList>
            <person name="Whitman W."/>
        </authorList>
    </citation>
    <scope>NUCLEOTIDE SEQUENCE [LARGE SCALE GENOMIC DNA]</scope>
    <source>
        <strain evidence="1 2">X5P3</strain>
    </source>
</reference>
<comment type="caution">
    <text evidence="1">The sequence shown here is derived from an EMBL/GenBank/DDBJ whole genome shotgun (WGS) entry which is preliminary data.</text>
</comment>
<dbReference type="Proteomes" id="UP000584867">
    <property type="component" value="Unassembled WGS sequence"/>
</dbReference>
<dbReference type="AlphaFoldDB" id="A0A7W7ZU16"/>
<organism evidence="1 2">
    <name type="scientific">Granulicella mallensis</name>
    <dbReference type="NCBI Taxonomy" id="940614"/>
    <lineage>
        <taxon>Bacteria</taxon>
        <taxon>Pseudomonadati</taxon>
        <taxon>Acidobacteriota</taxon>
        <taxon>Terriglobia</taxon>
        <taxon>Terriglobales</taxon>
        <taxon>Acidobacteriaceae</taxon>
        <taxon>Granulicella</taxon>
    </lineage>
</organism>
<gene>
    <name evidence="1" type="ORF">HDF15_004533</name>
</gene>
<evidence type="ECO:0000313" key="1">
    <source>
        <dbReference type="EMBL" id="MBB5066159.1"/>
    </source>
</evidence>
<evidence type="ECO:0000313" key="2">
    <source>
        <dbReference type="Proteomes" id="UP000584867"/>
    </source>
</evidence>
<accession>A0A7W7ZU16</accession>
<dbReference type="EMBL" id="JACHIO010000024">
    <property type="protein sequence ID" value="MBB5066159.1"/>
    <property type="molecule type" value="Genomic_DNA"/>
</dbReference>
<proteinExistence type="predicted"/>
<name>A0A7W7ZU16_9BACT</name>
<sequence length="117" mass="12935">MISLSNRAETTVVVYITWLTSDGRHVGDGDGPWGPYEIASQTVKLVDEMNENTVNIYLLTATATDPDDPYNFHIYGNSSLDIRAEGPSGEDFDPNTVQVYYDTGAPVPCLNHNWGHE</sequence>
<protein>
    <submittedName>
        <fullName evidence="1">Uncharacterized protein</fullName>
    </submittedName>
</protein>